<protein>
    <submittedName>
        <fullName evidence="2">Uncharacterized protein</fullName>
    </submittedName>
</protein>
<evidence type="ECO:0000313" key="3">
    <source>
        <dbReference type="Proteomes" id="UP000193067"/>
    </source>
</evidence>
<dbReference type="EMBL" id="KZ084090">
    <property type="protein sequence ID" value="OSD06284.1"/>
    <property type="molecule type" value="Genomic_DNA"/>
</dbReference>
<dbReference type="OrthoDB" id="2993529at2759"/>
<sequence length="105" mass="12507">MRAASRNKKQQLQQELDTWYDRVQQFTSQLSERYGHKPSHYMNLLFSGREINQDAEPGEAQHPLSMQNIRIDNYHALTKQEKEKLIEQLQNERQSRKFKVGHPAQ</sequence>
<organism evidence="2 3">
    <name type="scientific">Trametes coccinea (strain BRFM310)</name>
    <name type="common">Pycnoporus coccineus</name>
    <dbReference type="NCBI Taxonomy" id="1353009"/>
    <lineage>
        <taxon>Eukaryota</taxon>
        <taxon>Fungi</taxon>
        <taxon>Dikarya</taxon>
        <taxon>Basidiomycota</taxon>
        <taxon>Agaricomycotina</taxon>
        <taxon>Agaricomycetes</taxon>
        <taxon>Polyporales</taxon>
        <taxon>Polyporaceae</taxon>
        <taxon>Trametes</taxon>
    </lineage>
</organism>
<keyword evidence="3" id="KW-1185">Reference proteome</keyword>
<accession>A0A1Y2J0E1</accession>
<dbReference type="Proteomes" id="UP000193067">
    <property type="component" value="Unassembled WGS sequence"/>
</dbReference>
<name>A0A1Y2J0E1_TRAC3</name>
<feature type="coiled-coil region" evidence="1">
    <location>
        <begin position="2"/>
        <end position="29"/>
    </location>
</feature>
<keyword evidence="1" id="KW-0175">Coiled coil</keyword>
<evidence type="ECO:0000256" key="1">
    <source>
        <dbReference type="SAM" id="Coils"/>
    </source>
</evidence>
<gene>
    <name evidence="2" type="ORF">PYCCODRAFT_1464249</name>
</gene>
<dbReference type="AlphaFoldDB" id="A0A1Y2J0E1"/>
<dbReference type="STRING" id="1353009.A0A1Y2J0E1"/>
<evidence type="ECO:0000313" key="2">
    <source>
        <dbReference type="EMBL" id="OSD06284.1"/>
    </source>
</evidence>
<proteinExistence type="predicted"/>
<reference evidence="2 3" key="1">
    <citation type="journal article" date="2015" name="Biotechnol. Biofuels">
        <title>Enhanced degradation of softwood versus hardwood by the white-rot fungus Pycnoporus coccineus.</title>
        <authorList>
            <person name="Couturier M."/>
            <person name="Navarro D."/>
            <person name="Chevret D."/>
            <person name="Henrissat B."/>
            <person name="Piumi F."/>
            <person name="Ruiz-Duenas F.J."/>
            <person name="Martinez A.T."/>
            <person name="Grigoriev I.V."/>
            <person name="Riley R."/>
            <person name="Lipzen A."/>
            <person name="Berrin J.G."/>
            <person name="Master E.R."/>
            <person name="Rosso M.N."/>
        </authorList>
    </citation>
    <scope>NUCLEOTIDE SEQUENCE [LARGE SCALE GENOMIC DNA]</scope>
    <source>
        <strain evidence="2 3">BRFM310</strain>
    </source>
</reference>